<evidence type="ECO:0000313" key="2">
    <source>
        <dbReference type="Proteomes" id="UP000069443"/>
    </source>
</evidence>
<dbReference type="EMBL" id="BCSY01000009">
    <property type="protein sequence ID" value="GAS93316.1"/>
    <property type="molecule type" value="Genomic_DNA"/>
</dbReference>
<proteinExistence type="predicted"/>
<reference evidence="2" key="1">
    <citation type="journal article" date="2016" name="Genome Announc.">
        <title>Draft Genome Sequences of Five Rapidly Growing Mycobacterium Species, M. thermoresistibile, M. fortuitum subsp. acetamidolyticum, M. canariasense, M. brisbanense, and M. novocastrense.</title>
        <authorList>
            <person name="Katahira K."/>
            <person name="Ogura Y."/>
            <person name="Gotoh Y."/>
            <person name="Hayashi T."/>
        </authorList>
    </citation>
    <scope>NUCLEOTIDE SEQUENCE [LARGE SCALE GENOMIC DNA]</scope>
    <source>
        <strain evidence="2">JCM15298</strain>
    </source>
</reference>
<dbReference type="AlphaFoldDB" id="A0A100W8E0"/>
<organism evidence="1 2">
    <name type="scientific">Mycolicibacterium canariasense</name>
    <name type="common">Mycobacterium canariasense</name>
    <dbReference type="NCBI Taxonomy" id="228230"/>
    <lineage>
        <taxon>Bacteria</taxon>
        <taxon>Bacillati</taxon>
        <taxon>Actinomycetota</taxon>
        <taxon>Actinomycetes</taxon>
        <taxon>Mycobacteriales</taxon>
        <taxon>Mycobacteriaceae</taxon>
        <taxon>Mycolicibacterium</taxon>
    </lineage>
</organism>
<comment type="caution">
    <text evidence="1">The sequence shown here is derived from an EMBL/GenBank/DDBJ whole genome shotgun (WGS) entry which is preliminary data.</text>
</comment>
<dbReference type="Proteomes" id="UP000069443">
    <property type="component" value="Unassembled WGS sequence"/>
</dbReference>
<sequence length="63" mass="6477">MAGILALVRVYGVDGGVGLTDLERCGNAVLTHDSGPSSMLVTDVLRHPPVSLVARLGPAVPRV</sequence>
<protein>
    <submittedName>
        <fullName evidence="1">Glycosyl transferase family 2</fullName>
    </submittedName>
</protein>
<dbReference type="GO" id="GO:0016740">
    <property type="term" value="F:transferase activity"/>
    <property type="evidence" value="ECO:0007669"/>
    <property type="project" value="UniProtKB-KW"/>
</dbReference>
<keyword evidence="2" id="KW-1185">Reference proteome</keyword>
<reference evidence="2" key="2">
    <citation type="submission" date="2016-02" db="EMBL/GenBank/DDBJ databases">
        <title>Draft genome sequence of five rapidly growing Mycobacterium species.</title>
        <authorList>
            <person name="Katahira K."/>
            <person name="Gotou Y."/>
            <person name="Iida K."/>
            <person name="Ogura Y."/>
            <person name="Hayashi T."/>
        </authorList>
    </citation>
    <scope>NUCLEOTIDE SEQUENCE [LARGE SCALE GENOMIC DNA]</scope>
    <source>
        <strain evidence="2">JCM15298</strain>
    </source>
</reference>
<evidence type="ECO:0000313" key="1">
    <source>
        <dbReference type="EMBL" id="GAS93316.1"/>
    </source>
</evidence>
<name>A0A100W8E0_MYCCR</name>
<keyword evidence="1" id="KW-0808">Transferase</keyword>
<accession>A0A100W8E0</accession>
<gene>
    <name evidence="1" type="ORF">RMCC_0282</name>
</gene>